<dbReference type="InterPro" id="IPR051806">
    <property type="entry name" value="HAD-like_SPP"/>
</dbReference>
<dbReference type="RefSeq" id="WP_382414551.1">
    <property type="nucleotide sequence ID" value="NZ_AP031500.1"/>
</dbReference>
<name>A0ABV7HP89_9GAMM</name>
<sequence length="222" mass="24514">MPFMLQGVIFDHDGTLVDSERKHYQLWVTLLAEHDIDFPETEYKAHLAGVPTHFNAEYLVAHYPLPMSAKALFAQRERLTQEAFGKHPCPLIPGARELVEWVAGKSLKMAIATGAAPLEVQPTLSHYDFGRYFPIVATRDDVINAKPAPDVYLHALKHMGIGADTGIAIEDSPTGLRSALAAGLPCIVVQNEYSRGLDFSGATVVLDSMQEAQEWLAQRYSL</sequence>
<dbReference type="Gene3D" id="3.40.50.1000">
    <property type="entry name" value="HAD superfamily/HAD-like"/>
    <property type="match status" value="1"/>
</dbReference>
<evidence type="ECO:0000313" key="2">
    <source>
        <dbReference type="Proteomes" id="UP001595548"/>
    </source>
</evidence>
<gene>
    <name evidence="1" type="ORF">ACFOEB_03950</name>
</gene>
<dbReference type="InterPro" id="IPR023198">
    <property type="entry name" value="PGP-like_dom2"/>
</dbReference>
<keyword evidence="2" id="KW-1185">Reference proteome</keyword>
<dbReference type="SUPFAM" id="SSF56784">
    <property type="entry name" value="HAD-like"/>
    <property type="match status" value="1"/>
</dbReference>
<dbReference type="SFLD" id="SFLDS00003">
    <property type="entry name" value="Haloacid_Dehalogenase"/>
    <property type="match status" value="1"/>
</dbReference>
<dbReference type="EMBL" id="JBHRTL010000004">
    <property type="protein sequence ID" value="MFC3154345.1"/>
    <property type="molecule type" value="Genomic_DNA"/>
</dbReference>
<reference evidence="2" key="1">
    <citation type="journal article" date="2019" name="Int. J. Syst. Evol. Microbiol.">
        <title>The Global Catalogue of Microorganisms (GCM) 10K type strain sequencing project: providing services to taxonomists for standard genome sequencing and annotation.</title>
        <authorList>
            <consortium name="The Broad Institute Genomics Platform"/>
            <consortium name="The Broad Institute Genome Sequencing Center for Infectious Disease"/>
            <person name="Wu L."/>
            <person name="Ma J."/>
        </authorList>
    </citation>
    <scope>NUCLEOTIDE SEQUENCE [LARGE SCALE GENOMIC DNA]</scope>
    <source>
        <strain evidence="2">KCTC 52141</strain>
    </source>
</reference>
<organism evidence="1 2">
    <name type="scientific">Gilvimarinus japonicus</name>
    <dbReference type="NCBI Taxonomy" id="1796469"/>
    <lineage>
        <taxon>Bacteria</taxon>
        <taxon>Pseudomonadati</taxon>
        <taxon>Pseudomonadota</taxon>
        <taxon>Gammaproteobacteria</taxon>
        <taxon>Cellvibrionales</taxon>
        <taxon>Cellvibrionaceae</taxon>
        <taxon>Gilvimarinus</taxon>
    </lineage>
</organism>
<comment type="caution">
    <text evidence="1">The sequence shown here is derived from an EMBL/GenBank/DDBJ whole genome shotgun (WGS) entry which is preliminary data.</text>
</comment>
<dbReference type="PANTHER" id="PTHR43481:SF4">
    <property type="entry name" value="GLYCEROL-1-PHOSPHATE PHOSPHOHYDROLASE 1-RELATED"/>
    <property type="match status" value="1"/>
</dbReference>
<protein>
    <submittedName>
        <fullName evidence="1">HAD family hydrolase</fullName>
    </submittedName>
</protein>
<dbReference type="NCBIfam" id="TIGR01509">
    <property type="entry name" value="HAD-SF-IA-v3"/>
    <property type="match status" value="1"/>
</dbReference>
<keyword evidence="1" id="KW-0378">Hydrolase</keyword>
<dbReference type="InterPro" id="IPR006439">
    <property type="entry name" value="HAD-SF_hydro_IA"/>
</dbReference>
<dbReference type="Pfam" id="PF00702">
    <property type="entry name" value="Hydrolase"/>
    <property type="match status" value="1"/>
</dbReference>
<proteinExistence type="predicted"/>
<evidence type="ECO:0000313" key="1">
    <source>
        <dbReference type="EMBL" id="MFC3154345.1"/>
    </source>
</evidence>
<dbReference type="Gene3D" id="1.10.150.240">
    <property type="entry name" value="Putative phosphatase, domain 2"/>
    <property type="match status" value="1"/>
</dbReference>
<accession>A0ABV7HP89</accession>
<dbReference type="PANTHER" id="PTHR43481">
    <property type="entry name" value="FRUCTOSE-1-PHOSPHATE PHOSPHATASE"/>
    <property type="match status" value="1"/>
</dbReference>
<dbReference type="InterPro" id="IPR023214">
    <property type="entry name" value="HAD_sf"/>
</dbReference>
<dbReference type="GO" id="GO:0016787">
    <property type="term" value="F:hydrolase activity"/>
    <property type="evidence" value="ECO:0007669"/>
    <property type="project" value="UniProtKB-KW"/>
</dbReference>
<dbReference type="InterPro" id="IPR036412">
    <property type="entry name" value="HAD-like_sf"/>
</dbReference>
<dbReference type="Proteomes" id="UP001595548">
    <property type="component" value="Unassembled WGS sequence"/>
</dbReference>
<dbReference type="SFLD" id="SFLDG01129">
    <property type="entry name" value="C1.5:_HAD__Beta-PGM__Phosphata"/>
    <property type="match status" value="1"/>
</dbReference>